<keyword evidence="2 4" id="KW-0863">Zinc-finger</keyword>
<organism evidence="7 8">
    <name type="scientific">Symbiodinium microadriaticum</name>
    <name type="common">Dinoflagellate</name>
    <name type="synonym">Zooxanthella microadriatica</name>
    <dbReference type="NCBI Taxonomy" id="2951"/>
    <lineage>
        <taxon>Eukaryota</taxon>
        <taxon>Sar</taxon>
        <taxon>Alveolata</taxon>
        <taxon>Dinophyceae</taxon>
        <taxon>Suessiales</taxon>
        <taxon>Symbiodiniaceae</taxon>
        <taxon>Symbiodinium</taxon>
    </lineage>
</organism>
<keyword evidence="8" id="KW-1185">Reference proteome</keyword>
<dbReference type="EMBL" id="LSRX01000130">
    <property type="protein sequence ID" value="OLQ07876.1"/>
    <property type="molecule type" value="Genomic_DNA"/>
</dbReference>
<dbReference type="SUPFAM" id="SSF90229">
    <property type="entry name" value="CCCH zinc finger"/>
    <property type="match status" value="1"/>
</dbReference>
<gene>
    <name evidence="7" type="ORF">AK812_SmicGene8679</name>
</gene>
<dbReference type="GO" id="GO:0008270">
    <property type="term" value="F:zinc ion binding"/>
    <property type="evidence" value="ECO:0007669"/>
    <property type="project" value="UniProtKB-KW"/>
</dbReference>
<evidence type="ECO:0000313" key="8">
    <source>
        <dbReference type="Proteomes" id="UP000186817"/>
    </source>
</evidence>
<keyword evidence="1 4" id="KW-0479">Metal-binding</keyword>
<dbReference type="AlphaFoldDB" id="A0A1Q9EKA4"/>
<evidence type="ECO:0000256" key="5">
    <source>
        <dbReference type="SAM" id="MobiDB-lite"/>
    </source>
</evidence>
<keyword evidence="3 4" id="KW-0862">Zinc</keyword>
<evidence type="ECO:0000256" key="2">
    <source>
        <dbReference type="ARBA" id="ARBA00022771"/>
    </source>
</evidence>
<feature type="domain" description="C3H1-type" evidence="6">
    <location>
        <begin position="257"/>
        <end position="280"/>
    </location>
</feature>
<comment type="caution">
    <text evidence="7">The sequence shown here is derived from an EMBL/GenBank/DDBJ whole genome shotgun (WGS) entry which is preliminary data.</text>
</comment>
<evidence type="ECO:0000256" key="4">
    <source>
        <dbReference type="PROSITE-ProRule" id="PRU00723"/>
    </source>
</evidence>
<evidence type="ECO:0000256" key="1">
    <source>
        <dbReference type="ARBA" id="ARBA00022723"/>
    </source>
</evidence>
<dbReference type="InterPro" id="IPR036855">
    <property type="entry name" value="Znf_CCCH_sf"/>
</dbReference>
<name>A0A1Q9EKA4_SYMMI</name>
<feature type="region of interest" description="Disordered" evidence="5">
    <location>
        <begin position="281"/>
        <end position="303"/>
    </location>
</feature>
<dbReference type="Proteomes" id="UP000186817">
    <property type="component" value="Unassembled WGS sequence"/>
</dbReference>
<accession>A0A1Q9EKA4</accession>
<evidence type="ECO:0000256" key="3">
    <source>
        <dbReference type="ARBA" id="ARBA00022833"/>
    </source>
</evidence>
<evidence type="ECO:0000313" key="7">
    <source>
        <dbReference type="EMBL" id="OLQ07876.1"/>
    </source>
</evidence>
<reference evidence="7 8" key="1">
    <citation type="submission" date="2016-02" db="EMBL/GenBank/DDBJ databases">
        <title>Genome analysis of coral dinoflagellate symbionts highlights evolutionary adaptations to a symbiotic lifestyle.</title>
        <authorList>
            <person name="Aranda M."/>
            <person name="Li Y."/>
            <person name="Liew Y.J."/>
            <person name="Baumgarten S."/>
            <person name="Simakov O."/>
            <person name="Wilson M."/>
            <person name="Piel J."/>
            <person name="Ashoor H."/>
            <person name="Bougouffa S."/>
            <person name="Bajic V.B."/>
            <person name="Ryu T."/>
            <person name="Ravasi T."/>
            <person name="Bayer T."/>
            <person name="Micklem G."/>
            <person name="Kim H."/>
            <person name="Bhak J."/>
            <person name="Lajeunesse T.C."/>
            <person name="Voolstra C.R."/>
        </authorList>
    </citation>
    <scope>NUCLEOTIDE SEQUENCE [LARGE SCALE GENOMIC DNA]</scope>
    <source>
        <strain evidence="7 8">CCMP2467</strain>
    </source>
</reference>
<dbReference type="InterPro" id="IPR000571">
    <property type="entry name" value="Znf_CCCH"/>
</dbReference>
<sequence length="325" mass="36794">MPICRLPDRLCQLKESCMRAALLRRQLCSQQDAWQRYLPEGAKFQILRRESDERGGSSFLFEAWDPQRLRSLRAETVVIPRHLRPWERAQEDTASFAEVAAADCAKDFEAKQAMKRQEFLGEAQKKQRLKDREDALAEILLKESNIKAVRTPTKPESHCAVPQKSRRHLLHLLPMAFDSHRVESPVASRRRMREGIPVRSPGEPAERVQHVLYDSVSDPTDTESEEEMLSKAEARRQHCFLPSAGSAGHGTAAGCRPCAFYIPSVGCRNGTACNFCHYDHSPEERQLPKPSSRPAKGKRDKDKRRIAGVCGSVLQLGSGAQLMWR</sequence>
<dbReference type="OrthoDB" id="10458417at2759"/>
<evidence type="ECO:0000259" key="6">
    <source>
        <dbReference type="PROSITE" id="PS50103"/>
    </source>
</evidence>
<feature type="zinc finger region" description="C3H1-type" evidence="4">
    <location>
        <begin position="257"/>
        <end position="280"/>
    </location>
</feature>
<dbReference type="PROSITE" id="PS50103">
    <property type="entry name" value="ZF_C3H1"/>
    <property type="match status" value="1"/>
</dbReference>
<proteinExistence type="predicted"/>
<protein>
    <recommendedName>
        <fullName evidence="6">C3H1-type domain-containing protein</fullName>
    </recommendedName>
</protein>